<dbReference type="Gene3D" id="2.180.10.10">
    <property type="entry name" value="RHS repeat-associated core"/>
    <property type="match status" value="1"/>
</dbReference>
<feature type="region of interest" description="Disordered" evidence="1">
    <location>
        <begin position="1"/>
        <end position="64"/>
    </location>
</feature>
<organism evidence="2 3">
    <name type="scientific">Melghirimyces algeriensis</name>
    <dbReference type="NCBI Taxonomy" id="910412"/>
    <lineage>
        <taxon>Bacteria</taxon>
        <taxon>Bacillati</taxon>
        <taxon>Bacillota</taxon>
        <taxon>Bacilli</taxon>
        <taxon>Bacillales</taxon>
        <taxon>Thermoactinomycetaceae</taxon>
        <taxon>Melghirimyces</taxon>
    </lineage>
</organism>
<keyword evidence="3" id="KW-1185">Reference proteome</keyword>
<reference evidence="2 3" key="1">
    <citation type="submission" date="2017-05" db="EMBL/GenBank/DDBJ databases">
        <authorList>
            <person name="Varghese N."/>
            <person name="Submissions S."/>
        </authorList>
    </citation>
    <scope>NUCLEOTIDE SEQUENCE [LARGE SCALE GENOMIC DNA]</scope>
    <source>
        <strain evidence="2 3">DSM 45474</strain>
    </source>
</reference>
<sequence>MVKPNTDGTEEDSYYGYNPHTDVEVLTDENGDTRATYGYTAYGKQDEDEFTGVDKPDPQTPDQEPYNVYRFNAKRWDAVTGEIDMGFRNYDPGLNRFTTRDMYNGALADMNLATDPWNMNRYAFAGGNPISGVEIDGHIPIEVKDGDISAEEYHQVTGHTIGGTEVPWEPDMSRVKDDSSSEGTSKETSSVYGGYCISCGRSGSSGYPASYRGIQAQDRGDLLTDSQRLFLEGVGFALAVLEPTPVGEVAFASIVGLSRFERLAARFSSGGAKGAKWKSVKKFGHTFSRHGAGKKNFNSLKGRAASSQKDQGQWLDNQKAVDFIDSLGEIKEVTKVEIPEGLGHVITPTGEVVSASHALIVPSRTGIKTAYPIR</sequence>
<name>A0A521C1R6_9BACL</name>
<dbReference type="InterPro" id="IPR022385">
    <property type="entry name" value="Rhs_assc_core"/>
</dbReference>
<evidence type="ECO:0000256" key="1">
    <source>
        <dbReference type="SAM" id="MobiDB-lite"/>
    </source>
</evidence>
<protein>
    <submittedName>
        <fullName evidence="2">RHS repeat-associated core domain-containing protein</fullName>
    </submittedName>
</protein>
<feature type="region of interest" description="Disordered" evidence="1">
    <location>
        <begin position="161"/>
        <end position="190"/>
    </location>
</feature>
<dbReference type="Proteomes" id="UP000315636">
    <property type="component" value="Unassembled WGS sequence"/>
</dbReference>
<gene>
    <name evidence="2" type="ORF">SAMN06264849_10338</name>
</gene>
<dbReference type="EMBL" id="FXTI01000003">
    <property type="protein sequence ID" value="SMO52761.1"/>
    <property type="molecule type" value="Genomic_DNA"/>
</dbReference>
<evidence type="ECO:0000313" key="2">
    <source>
        <dbReference type="EMBL" id="SMO52761.1"/>
    </source>
</evidence>
<dbReference type="RefSeq" id="WP_142504816.1">
    <property type="nucleotide sequence ID" value="NZ_FXTI01000003.1"/>
</dbReference>
<feature type="compositionally biased region" description="Low complexity" evidence="1">
    <location>
        <begin position="181"/>
        <end position="190"/>
    </location>
</feature>
<dbReference type="AlphaFoldDB" id="A0A521C1R6"/>
<proteinExistence type="predicted"/>
<dbReference type="NCBIfam" id="TIGR03696">
    <property type="entry name" value="Rhs_assc_core"/>
    <property type="match status" value="1"/>
</dbReference>
<accession>A0A521C1R6</accession>
<dbReference type="OrthoDB" id="9816549at2"/>
<evidence type="ECO:0000313" key="3">
    <source>
        <dbReference type="Proteomes" id="UP000315636"/>
    </source>
</evidence>